<organism evidence="2 3">
    <name type="scientific">Caulobacter flavus</name>
    <dbReference type="NCBI Taxonomy" id="1679497"/>
    <lineage>
        <taxon>Bacteria</taxon>
        <taxon>Pseudomonadati</taxon>
        <taxon>Pseudomonadota</taxon>
        <taxon>Alphaproteobacteria</taxon>
        <taxon>Caulobacterales</taxon>
        <taxon>Caulobacteraceae</taxon>
        <taxon>Caulobacter</taxon>
    </lineage>
</organism>
<protein>
    <submittedName>
        <fullName evidence="2">Uncharacterized protein</fullName>
    </submittedName>
</protein>
<keyword evidence="4" id="KW-1185">Reference proteome</keyword>
<dbReference type="EMBL" id="PJRQ01000052">
    <property type="protein sequence ID" value="PLR06472.1"/>
    <property type="molecule type" value="Genomic_DNA"/>
</dbReference>
<reference evidence="1 4" key="2">
    <citation type="submission" date="2018-01" db="EMBL/GenBank/DDBJ databases">
        <title>Complete genome sequence of Caulobacter flavus RHGG3.</title>
        <authorList>
            <person name="Yang E."/>
        </authorList>
    </citation>
    <scope>NUCLEOTIDE SEQUENCE [LARGE SCALE GENOMIC DNA]</scope>
    <source>
        <strain evidence="1 4">RHGG3</strain>
    </source>
</reference>
<evidence type="ECO:0000313" key="2">
    <source>
        <dbReference type="EMBL" id="PLR06472.1"/>
    </source>
</evidence>
<sequence length="94" mass="10620">MTKEEIDRLLDDMAAEAVTKGDDDLRPGLLYLNARLYGTQIRTETVSAVRGQRYRGIRVFVGREYETRVLTRKETAGLEVGAFEDLTESIPNPT</sequence>
<proteinExistence type="predicted"/>
<evidence type="ECO:0000313" key="4">
    <source>
        <dbReference type="Proteomes" id="UP000281192"/>
    </source>
</evidence>
<dbReference type="RefSeq" id="WP_101715650.1">
    <property type="nucleotide sequence ID" value="NZ_CP026100.1"/>
</dbReference>
<reference evidence="2 3" key="1">
    <citation type="submission" date="2017-12" db="EMBL/GenBank/DDBJ databases">
        <title>The genome sequence of Caulobacter flavus CGMCC1 15093.</title>
        <authorList>
            <person name="Gao J."/>
            <person name="Mao X."/>
            <person name="Sun J."/>
        </authorList>
    </citation>
    <scope>NUCLEOTIDE SEQUENCE [LARGE SCALE GENOMIC DNA]</scope>
    <source>
        <strain evidence="2 3">CGMCC1 15093</strain>
    </source>
</reference>
<dbReference type="Proteomes" id="UP000281192">
    <property type="component" value="Chromosome"/>
</dbReference>
<dbReference type="Proteomes" id="UP000234483">
    <property type="component" value="Unassembled WGS sequence"/>
</dbReference>
<accession>A0A2N5CL67</accession>
<name>A0A2N5CL67_9CAUL</name>
<evidence type="ECO:0000313" key="1">
    <source>
        <dbReference type="EMBL" id="AYV48313.1"/>
    </source>
</evidence>
<gene>
    <name evidence="1" type="ORF">C1707_19730</name>
    <name evidence="2" type="ORF">CFHF_25100</name>
</gene>
<dbReference type="EMBL" id="CP026100">
    <property type="protein sequence ID" value="AYV48313.1"/>
    <property type="molecule type" value="Genomic_DNA"/>
</dbReference>
<dbReference type="OrthoDB" id="7190874at2"/>
<dbReference type="KEGG" id="cfh:C1707_19730"/>
<dbReference type="AlphaFoldDB" id="A0A2N5CL67"/>
<evidence type="ECO:0000313" key="3">
    <source>
        <dbReference type="Proteomes" id="UP000234483"/>
    </source>
</evidence>